<protein>
    <submittedName>
        <fullName evidence="2">PadR family transcriptional regulator</fullName>
    </submittedName>
</protein>
<reference evidence="2" key="2">
    <citation type="submission" date="2021-04" db="EMBL/GenBank/DDBJ databases">
        <authorList>
            <person name="Gilroy R."/>
        </authorList>
    </citation>
    <scope>NUCLEOTIDE SEQUENCE</scope>
    <source>
        <strain evidence="2">ChiBcec8-14828</strain>
    </source>
</reference>
<gene>
    <name evidence="2" type="ORF">H9943_05245</name>
</gene>
<dbReference type="PANTHER" id="PTHR33169:SF14">
    <property type="entry name" value="TRANSCRIPTIONAL REGULATOR RV3488"/>
    <property type="match status" value="1"/>
</dbReference>
<comment type="caution">
    <text evidence="2">The sequence shown here is derived from an EMBL/GenBank/DDBJ whole genome shotgun (WGS) entry which is preliminary data.</text>
</comment>
<accession>A0A9D2S1F6</accession>
<evidence type="ECO:0000313" key="3">
    <source>
        <dbReference type="Proteomes" id="UP000824209"/>
    </source>
</evidence>
<dbReference type="InterPro" id="IPR036388">
    <property type="entry name" value="WH-like_DNA-bd_sf"/>
</dbReference>
<dbReference type="EMBL" id="DWYA01000049">
    <property type="protein sequence ID" value="HJB39786.1"/>
    <property type="molecule type" value="Genomic_DNA"/>
</dbReference>
<name>A0A9D2S1F6_9FIRM</name>
<proteinExistence type="predicted"/>
<organism evidence="2 3">
    <name type="scientific">Candidatus Ruthenibacterium avium</name>
    <dbReference type="NCBI Taxonomy" id="2838751"/>
    <lineage>
        <taxon>Bacteria</taxon>
        <taxon>Bacillati</taxon>
        <taxon>Bacillota</taxon>
        <taxon>Clostridia</taxon>
        <taxon>Eubacteriales</taxon>
        <taxon>Oscillospiraceae</taxon>
        <taxon>Ruthenibacterium</taxon>
    </lineage>
</organism>
<dbReference type="InterPro" id="IPR036390">
    <property type="entry name" value="WH_DNA-bd_sf"/>
</dbReference>
<dbReference type="Gene3D" id="1.10.10.10">
    <property type="entry name" value="Winged helix-like DNA-binding domain superfamily/Winged helix DNA-binding domain"/>
    <property type="match status" value="1"/>
</dbReference>
<dbReference type="Proteomes" id="UP000824209">
    <property type="component" value="Unassembled WGS sequence"/>
</dbReference>
<feature type="domain" description="Transcription regulator PadR N-terminal" evidence="1">
    <location>
        <begin position="31"/>
        <end position="102"/>
    </location>
</feature>
<evidence type="ECO:0000313" key="2">
    <source>
        <dbReference type="EMBL" id="HJB39786.1"/>
    </source>
</evidence>
<dbReference type="PANTHER" id="PTHR33169">
    <property type="entry name" value="PADR-FAMILY TRANSCRIPTIONAL REGULATOR"/>
    <property type="match status" value="1"/>
</dbReference>
<dbReference type="AlphaFoldDB" id="A0A9D2S1F6"/>
<dbReference type="Pfam" id="PF03551">
    <property type="entry name" value="PadR"/>
    <property type="match status" value="1"/>
</dbReference>
<dbReference type="InterPro" id="IPR052509">
    <property type="entry name" value="Metal_resp_DNA-bind_regulator"/>
</dbReference>
<reference evidence="2" key="1">
    <citation type="journal article" date="2021" name="PeerJ">
        <title>Extensive microbial diversity within the chicken gut microbiome revealed by metagenomics and culture.</title>
        <authorList>
            <person name="Gilroy R."/>
            <person name="Ravi A."/>
            <person name="Getino M."/>
            <person name="Pursley I."/>
            <person name="Horton D.L."/>
            <person name="Alikhan N.F."/>
            <person name="Baker D."/>
            <person name="Gharbi K."/>
            <person name="Hall N."/>
            <person name="Watson M."/>
            <person name="Adriaenssens E.M."/>
            <person name="Foster-Nyarko E."/>
            <person name="Jarju S."/>
            <person name="Secka A."/>
            <person name="Antonio M."/>
            <person name="Oren A."/>
            <person name="Chaudhuri R.R."/>
            <person name="La Ragione R."/>
            <person name="Hildebrand F."/>
            <person name="Pallen M.J."/>
        </authorList>
    </citation>
    <scope>NUCLEOTIDE SEQUENCE</scope>
    <source>
        <strain evidence="2">ChiBcec8-14828</strain>
    </source>
</reference>
<sequence>MEQSSYQPKKRSGTVAGMKEGLKKATTEMLVLFLLKQKSMYAYEMIQEMARLSDGMLRFNTLYLAIYRLQEHGYVVPSETMVTQSNRTRVYFTITQEGLAYLDGITAEYHRFVETLDKMMAADGKIYEDEND</sequence>
<dbReference type="InterPro" id="IPR005149">
    <property type="entry name" value="Tscrpt_reg_PadR_N"/>
</dbReference>
<dbReference type="SUPFAM" id="SSF46785">
    <property type="entry name" value="Winged helix' DNA-binding domain"/>
    <property type="match status" value="1"/>
</dbReference>
<evidence type="ECO:0000259" key="1">
    <source>
        <dbReference type="Pfam" id="PF03551"/>
    </source>
</evidence>